<dbReference type="OrthoDB" id="1746166at2"/>
<proteinExistence type="predicted"/>
<accession>A0A174G416</accession>
<dbReference type="RefSeq" id="WP_055277379.1">
    <property type="nucleotide sequence ID" value="NZ_CYZV01000031.1"/>
</dbReference>
<evidence type="ECO:0000313" key="2">
    <source>
        <dbReference type="Proteomes" id="UP000095558"/>
    </source>
</evidence>
<evidence type="ECO:0000313" key="1">
    <source>
        <dbReference type="EMBL" id="CUO56357.1"/>
    </source>
</evidence>
<protein>
    <submittedName>
        <fullName evidence="1">Uncharacterized protein</fullName>
    </submittedName>
</protein>
<sequence>MKNERIKRYTNEIRTKNFIIRKISNPNNCKNRVDGLIPGGDRSNSYVWAMAETKKYIYIGSNRNLLLNSINLFITNDTLANVITKLVFRGDVPTDVDDNAARIFRYNKSTKKIELVYKSETDVDGIVYETGYRSAITFKASNEDSESVYMGGFGPKYARILKFKDNFVIGIDNPEVVFFDESGFASIRSMEIYNNKL</sequence>
<dbReference type="Proteomes" id="UP000095558">
    <property type="component" value="Unassembled WGS sequence"/>
</dbReference>
<gene>
    <name evidence="1" type="ORF">ERS852470_02702</name>
</gene>
<dbReference type="AlphaFoldDB" id="A0A174G416"/>
<name>A0A174G416_9CLOT</name>
<reference evidence="1 2" key="1">
    <citation type="submission" date="2015-09" db="EMBL/GenBank/DDBJ databases">
        <authorList>
            <consortium name="Pathogen Informatics"/>
        </authorList>
    </citation>
    <scope>NUCLEOTIDE SEQUENCE [LARGE SCALE GENOMIC DNA]</scope>
    <source>
        <strain evidence="1 2">2789STDY5834855</strain>
    </source>
</reference>
<organism evidence="1 2">
    <name type="scientific">Clostridium disporicum</name>
    <dbReference type="NCBI Taxonomy" id="84024"/>
    <lineage>
        <taxon>Bacteria</taxon>
        <taxon>Bacillati</taxon>
        <taxon>Bacillota</taxon>
        <taxon>Clostridia</taxon>
        <taxon>Eubacteriales</taxon>
        <taxon>Clostridiaceae</taxon>
        <taxon>Clostridium</taxon>
    </lineage>
</organism>
<dbReference type="EMBL" id="CYZV01000031">
    <property type="protein sequence ID" value="CUO56357.1"/>
    <property type="molecule type" value="Genomic_DNA"/>
</dbReference>